<dbReference type="AlphaFoldDB" id="A0A7D4BL17"/>
<dbReference type="Proteomes" id="UP000503088">
    <property type="component" value="Chromosome"/>
</dbReference>
<keyword evidence="4 8" id="KW-0479">Metal-binding</keyword>
<dbReference type="PANTHER" id="PTHR32481:SF7">
    <property type="entry name" value="AMINOPEPTIDASE YHFE-RELATED"/>
    <property type="match status" value="1"/>
</dbReference>
<dbReference type="RefSeq" id="WP_173223651.1">
    <property type="nucleotide sequence ID" value="NZ_CP048104.1"/>
</dbReference>
<dbReference type="KEGG" id="kpul:GXN76_12495"/>
<feature type="binding site" evidence="8">
    <location>
        <position position="72"/>
    </location>
    <ligand>
        <name>Zn(2+)</name>
        <dbReference type="ChEBI" id="CHEBI:29105"/>
        <label>1</label>
    </ligand>
</feature>
<dbReference type="InterPro" id="IPR008007">
    <property type="entry name" value="Peptidase_M42"/>
</dbReference>
<dbReference type="InterPro" id="IPR051464">
    <property type="entry name" value="Peptidase_M42_aminopept"/>
</dbReference>
<feature type="binding site" evidence="8">
    <location>
        <position position="323"/>
    </location>
    <ligand>
        <name>Zn(2+)</name>
        <dbReference type="ChEBI" id="CHEBI:29105"/>
        <label>2</label>
    </ligand>
</feature>
<feature type="binding site" evidence="8">
    <location>
        <position position="188"/>
    </location>
    <ligand>
        <name>Zn(2+)</name>
        <dbReference type="ChEBI" id="CHEBI:29105"/>
        <label>1</label>
    </ligand>
</feature>
<organism evidence="9 10">
    <name type="scientific">Kroppenstedtia pulmonis</name>
    <dbReference type="NCBI Taxonomy" id="1380685"/>
    <lineage>
        <taxon>Bacteria</taxon>
        <taxon>Bacillati</taxon>
        <taxon>Bacillota</taxon>
        <taxon>Bacilli</taxon>
        <taxon>Bacillales</taxon>
        <taxon>Thermoactinomycetaceae</taxon>
        <taxon>Kroppenstedtia</taxon>
    </lineage>
</organism>
<dbReference type="Gene3D" id="3.40.630.10">
    <property type="entry name" value="Zn peptidases"/>
    <property type="match status" value="1"/>
</dbReference>
<evidence type="ECO:0000256" key="5">
    <source>
        <dbReference type="ARBA" id="ARBA00022801"/>
    </source>
</evidence>
<evidence type="ECO:0000256" key="7">
    <source>
        <dbReference type="PIRSR" id="PIRSR001123-1"/>
    </source>
</evidence>
<dbReference type="GO" id="GO:0046872">
    <property type="term" value="F:metal ion binding"/>
    <property type="evidence" value="ECO:0007669"/>
    <property type="project" value="UniProtKB-UniRule"/>
</dbReference>
<dbReference type="GO" id="GO:0006508">
    <property type="term" value="P:proteolysis"/>
    <property type="evidence" value="ECO:0007669"/>
    <property type="project" value="UniProtKB-KW"/>
</dbReference>
<comment type="similarity">
    <text evidence="1 6">Belongs to the peptidase M42 family.</text>
</comment>
<reference evidence="9 10" key="1">
    <citation type="submission" date="2020-01" db="EMBL/GenBank/DDBJ databases">
        <authorList>
            <person name="Gulvik C.A."/>
            <person name="Batra D.G."/>
        </authorList>
    </citation>
    <scope>NUCLEOTIDE SEQUENCE [LARGE SCALE GENOMIC DNA]</scope>
    <source>
        <strain evidence="9 10">W9323</strain>
    </source>
</reference>
<evidence type="ECO:0000256" key="3">
    <source>
        <dbReference type="ARBA" id="ARBA00022670"/>
    </source>
</evidence>
<evidence type="ECO:0000313" key="10">
    <source>
        <dbReference type="Proteomes" id="UP000503088"/>
    </source>
</evidence>
<evidence type="ECO:0000256" key="2">
    <source>
        <dbReference type="ARBA" id="ARBA00022438"/>
    </source>
</evidence>
<name>A0A7D4BL17_9BACL</name>
<accession>A0A7D4BL17</accession>
<feature type="binding site" evidence="8">
    <location>
        <position position="243"/>
    </location>
    <ligand>
        <name>Zn(2+)</name>
        <dbReference type="ChEBI" id="CHEBI:29105"/>
        <label>1</label>
    </ligand>
</feature>
<keyword evidence="5" id="KW-0378">Hydrolase</keyword>
<feature type="binding site" evidence="8">
    <location>
        <position position="223"/>
    </location>
    <ligand>
        <name>Zn(2+)</name>
        <dbReference type="ChEBI" id="CHEBI:29105"/>
        <label>2</label>
    </ligand>
</feature>
<dbReference type="InterPro" id="IPR023367">
    <property type="entry name" value="Peptidase_M42_dom2"/>
</dbReference>
<keyword evidence="2" id="KW-0031">Aminopeptidase</keyword>
<protein>
    <submittedName>
        <fullName evidence="9">M42 family metallopeptidase</fullName>
    </submittedName>
</protein>
<dbReference type="SUPFAM" id="SSF101821">
    <property type="entry name" value="Aminopeptidase/glucanase lid domain"/>
    <property type="match status" value="1"/>
</dbReference>
<dbReference type="PIRSF" id="PIRSF001123">
    <property type="entry name" value="PepA_GA"/>
    <property type="match status" value="1"/>
</dbReference>
<dbReference type="CDD" id="cd05657">
    <property type="entry name" value="M42_glucanase_like"/>
    <property type="match status" value="1"/>
</dbReference>
<dbReference type="Gene3D" id="2.40.30.40">
    <property type="entry name" value="Peptidase M42, domain 2"/>
    <property type="match status" value="1"/>
</dbReference>
<dbReference type="GO" id="GO:0004177">
    <property type="term" value="F:aminopeptidase activity"/>
    <property type="evidence" value="ECO:0007669"/>
    <property type="project" value="UniProtKB-UniRule"/>
</dbReference>
<evidence type="ECO:0000256" key="8">
    <source>
        <dbReference type="PIRSR" id="PIRSR001123-2"/>
    </source>
</evidence>
<gene>
    <name evidence="9" type="ORF">GXN76_12495</name>
</gene>
<dbReference type="SUPFAM" id="SSF53187">
    <property type="entry name" value="Zn-dependent exopeptidases"/>
    <property type="match status" value="1"/>
</dbReference>
<dbReference type="EMBL" id="CP048104">
    <property type="protein sequence ID" value="QKG85210.1"/>
    <property type="molecule type" value="Genomic_DNA"/>
</dbReference>
<keyword evidence="3" id="KW-0645">Protease</keyword>
<evidence type="ECO:0000256" key="4">
    <source>
        <dbReference type="ARBA" id="ARBA00022723"/>
    </source>
</evidence>
<keyword evidence="10" id="KW-1185">Reference proteome</keyword>
<sequence>MDTIPINRIVDTLVQLVKIPSPTGRVEMAIDYLKKRLSPFEERIHLYQTAKGSLMVTLPGKDTATERLLTAHVDTLGGMVKEIKPNGRLRITNIGGITWHSIDGAYCIITTREGQEISGTILATHTSVHVYDDARTQERKEENMEVRVDAKVHNAEDIKKLGIRVGDFVSFDPGVQVTQGFIKGRHMDDKASAAILLEMIVEILNQKIDLPYPTHFYFSNNEEVGFGANSNIPKKVREYLAVDMGAIGEGLATDEYCVSICAKDGSGPYHYGLRDKLVRLAEANDIYHQVDIYPYYSSDASAAVRAGYDLIHGLVGPGVDASHAYERTHQEALENTYRLLSHYIQSPSL</sequence>
<dbReference type="PANTHER" id="PTHR32481">
    <property type="entry name" value="AMINOPEPTIDASE"/>
    <property type="match status" value="1"/>
</dbReference>
<evidence type="ECO:0000256" key="6">
    <source>
        <dbReference type="PIRNR" id="PIRNR001123"/>
    </source>
</evidence>
<feature type="active site" description="Proton acceptor" evidence="7">
    <location>
        <position position="222"/>
    </location>
</feature>
<proteinExistence type="inferred from homology"/>
<feature type="binding site" evidence="8">
    <location>
        <position position="188"/>
    </location>
    <ligand>
        <name>Zn(2+)</name>
        <dbReference type="ChEBI" id="CHEBI:29105"/>
        <label>2</label>
    </ligand>
</feature>
<evidence type="ECO:0000256" key="1">
    <source>
        <dbReference type="ARBA" id="ARBA00006272"/>
    </source>
</evidence>
<evidence type="ECO:0000313" key="9">
    <source>
        <dbReference type="EMBL" id="QKG85210.1"/>
    </source>
</evidence>
<comment type="cofactor">
    <cofactor evidence="8">
        <name>a divalent metal cation</name>
        <dbReference type="ChEBI" id="CHEBI:60240"/>
    </cofactor>
    <text evidence="8">Binds 2 divalent metal cations per subunit.</text>
</comment>
<dbReference type="Pfam" id="PF05343">
    <property type="entry name" value="Peptidase_M42"/>
    <property type="match status" value="1"/>
</dbReference>